<proteinExistence type="predicted"/>
<name>A0A4Y7PGW6_9AGAM</name>
<dbReference type="STRING" id="50990.A0A4Y7PGW6"/>
<accession>A0A4Y7PGW6</accession>
<gene>
    <name evidence="1" type="ORF">BD410DRAFT_810016</name>
</gene>
<dbReference type="Proteomes" id="UP000294933">
    <property type="component" value="Unassembled WGS sequence"/>
</dbReference>
<keyword evidence="2" id="KW-1185">Reference proteome</keyword>
<dbReference type="OrthoDB" id="420564at2759"/>
<reference evidence="1 2" key="1">
    <citation type="submission" date="2018-06" db="EMBL/GenBank/DDBJ databases">
        <title>A transcriptomic atlas of mushroom development highlights an independent origin of complex multicellularity.</title>
        <authorList>
            <consortium name="DOE Joint Genome Institute"/>
            <person name="Krizsan K."/>
            <person name="Almasi E."/>
            <person name="Merenyi Z."/>
            <person name="Sahu N."/>
            <person name="Viragh M."/>
            <person name="Koszo T."/>
            <person name="Mondo S."/>
            <person name="Kiss B."/>
            <person name="Balint B."/>
            <person name="Kues U."/>
            <person name="Barry K."/>
            <person name="Hegedus J.C."/>
            <person name="Henrissat B."/>
            <person name="Johnson J."/>
            <person name="Lipzen A."/>
            <person name="Ohm R."/>
            <person name="Nagy I."/>
            <person name="Pangilinan J."/>
            <person name="Yan J."/>
            <person name="Xiong Y."/>
            <person name="Grigoriev I.V."/>
            <person name="Hibbett D.S."/>
            <person name="Nagy L.G."/>
        </authorList>
    </citation>
    <scope>NUCLEOTIDE SEQUENCE [LARGE SCALE GENOMIC DNA]</scope>
    <source>
        <strain evidence="1 2">SZMC22713</strain>
    </source>
</reference>
<organism evidence="1 2">
    <name type="scientific">Rickenella mellea</name>
    <dbReference type="NCBI Taxonomy" id="50990"/>
    <lineage>
        <taxon>Eukaryota</taxon>
        <taxon>Fungi</taxon>
        <taxon>Dikarya</taxon>
        <taxon>Basidiomycota</taxon>
        <taxon>Agaricomycotina</taxon>
        <taxon>Agaricomycetes</taxon>
        <taxon>Hymenochaetales</taxon>
        <taxon>Rickenellaceae</taxon>
        <taxon>Rickenella</taxon>
    </lineage>
</organism>
<dbReference type="PANTHER" id="PTHR35179">
    <property type="entry name" value="PROTEIN CBG02620"/>
    <property type="match status" value="1"/>
</dbReference>
<dbReference type="EMBL" id="ML170395">
    <property type="protein sequence ID" value="TDL14082.1"/>
    <property type="molecule type" value="Genomic_DNA"/>
</dbReference>
<dbReference type="PANTHER" id="PTHR35179:SF2">
    <property type="entry name" value="START DOMAIN-CONTAINING PROTEIN"/>
    <property type="match status" value="1"/>
</dbReference>
<dbReference type="AlphaFoldDB" id="A0A4Y7PGW6"/>
<evidence type="ECO:0000313" key="1">
    <source>
        <dbReference type="EMBL" id="TDL14082.1"/>
    </source>
</evidence>
<protein>
    <submittedName>
        <fullName evidence="1">Uncharacterized protein</fullName>
    </submittedName>
</protein>
<sequence length="213" mass="23675">MPHIPPFTKADLGEEVLQFTPPSSSNGVKITDVRPVASYSWIEAPIPTIAVPGSPNIWINERIRRVPADSGFYIINQNSYRMGPNISPLTPIFAAIDDLGGYDYTSLDVVTDRSNLRQLLRWTAGNADRQGFRIDIESSGKTCILTRRLEKNSEVLKGYRGYGHEYEKAATRVAPGCENTVVHHRIISMASVFVLVIRKNAWAIENYIAALAS</sequence>
<dbReference type="VEuPathDB" id="FungiDB:BD410DRAFT_810016"/>
<evidence type="ECO:0000313" key="2">
    <source>
        <dbReference type="Proteomes" id="UP000294933"/>
    </source>
</evidence>